<dbReference type="Gene3D" id="3.20.20.120">
    <property type="entry name" value="Enolase-like C-terminal domain"/>
    <property type="match status" value="1"/>
</dbReference>
<evidence type="ECO:0000256" key="2">
    <source>
        <dbReference type="ARBA" id="ARBA00022723"/>
    </source>
</evidence>
<dbReference type="Proteomes" id="UP000540656">
    <property type="component" value="Unassembled WGS sequence"/>
</dbReference>
<comment type="cofactor">
    <cofactor evidence="1">
        <name>Mg(2+)</name>
        <dbReference type="ChEBI" id="CHEBI:18420"/>
    </cofactor>
</comment>
<comment type="caution">
    <text evidence="5">The sequence shown here is derived from an EMBL/GenBank/DDBJ whole genome shotgun (WGS) entry which is preliminary data.</text>
</comment>
<dbReference type="InterPro" id="IPR046945">
    <property type="entry name" value="RHMD-like"/>
</dbReference>
<dbReference type="SUPFAM" id="SSF51604">
    <property type="entry name" value="Enolase C-terminal domain-like"/>
    <property type="match status" value="1"/>
</dbReference>
<dbReference type="PANTHER" id="PTHR13794">
    <property type="entry name" value="ENOLASE SUPERFAMILY, MANDELATE RACEMASE"/>
    <property type="match status" value="1"/>
</dbReference>
<dbReference type="InterPro" id="IPR013342">
    <property type="entry name" value="Mandelate_racemase_C"/>
</dbReference>
<dbReference type="Gene3D" id="3.30.390.10">
    <property type="entry name" value="Enolase-like, N-terminal domain"/>
    <property type="match status" value="1"/>
</dbReference>
<dbReference type="GO" id="GO:0016836">
    <property type="term" value="F:hydro-lyase activity"/>
    <property type="evidence" value="ECO:0007669"/>
    <property type="project" value="TreeGrafter"/>
</dbReference>
<proteinExistence type="predicted"/>
<dbReference type="PANTHER" id="PTHR13794:SF58">
    <property type="entry name" value="MITOCHONDRIAL ENOLASE SUPERFAMILY MEMBER 1"/>
    <property type="match status" value="1"/>
</dbReference>
<dbReference type="SMART" id="SM00922">
    <property type="entry name" value="MR_MLE"/>
    <property type="match status" value="1"/>
</dbReference>
<evidence type="ECO:0000259" key="4">
    <source>
        <dbReference type="SMART" id="SM00922"/>
    </source>
</evidence>
<dbReference type="AlphaFoldDB" id="A0A7Y9S235"/>
<dbReference type="Pfam" id="PF02746">
    <property type="entry name" value="MR_MLE_N"/>
    <property type="match status" value="1"/>
</dbReference>
<dbReference type="Pfam" id="PF13378">
    <property type="entry name" value="MR_MLE_C"/>
    <property type="match status" value="1"/>
</dbReference>
<dbReference type="EMBL" id="JACCAA010000001">
    <property type="protein sequence ID" value="NYG59851.1"/>
    <property type="molecule type" value="Genomic_DNA"/>
</dbReference>
<dbReference type="SFLD" id="SFLDS00001">
    <property type="entry name" value="Enolase"/>
    <property type="match status" value="1"/>
</dbReference>
<organism evidence="5 6">
    <name type="scientific">Nocardioides daedukensis</name>
    <dbReference type="NCBI Taxonomy" id="634462"/>
    <lineage>
        <taxon>Bacteria</taxon>
        <taxon>Bacillati</taxon>
        <taxon>Actinomycetota</taxon>
        <taxon>Actinomycetes</taxon>
        <taxon>Propionibacteriales</taxon>
        <taxon>Nocardioidaceae</taxon>
        <taxon>Nocardioides</taxon>
    </lineage>
</organism>
<dbReference type="InterPro" id="IPR029065">
    <property type="entry name" value="Enolase_C-like"/>
</dbReference>
<evidence type="ECO:0000313" key="6">
    <source>
        <dbReference type="Proteomes" id="UP000540656"/>
    </source>
</evidence>
<feature type="domain" description="Mandelate racemase/muconate lactonizing enzyme C-terminal" evidence="4">
    <location>
        <begin position="139"/>
        <end position="235"/>
    </location>
</feature>
<evidence type="ECO:0000256" key="1">
    <source>
        <dbReference type="ARBA" id="ARBA00001946"/>
    </source>
</evidence>
<gene>
    <name evidence="5" type="ORF">BJ980_002774</name>
</gene>
<reference evidence="5 6" key="1">
    <citation type="submission" date="2020-07" db="EMBL/GenBank/DDBJ databases">
        <title>Sequencing the genomes of 1000 actinobacteria strains.</title>
        <authorList>
            <person name="Klenk H.-P."/>
        </authorList>
    </citation>
    <scope>NUCLEOTIDE SEQUENCE [LARGE SCALE GENOMIC DNA]</scope>
    <source>
        <strain evidence="5 6">DSM 23819</strain>
    </source>
</reference>
<evidence type="ECO:0000256" key="3">
    <source>
        <dbReference type="ARBA" id="ARBA00022842"/>
    </source>
</evidence>
<protein>
    <submittedName>
        <fullName evidence="5">L-alanine-DL-glutamate epimerase-like enolase superfamily enzyme</fullName>
    </submittedName>
</protein>
<dbReference type="InterPro" id="IPR036849">
    <property type="entry name" value="Enolase-like_C_sf"/>
</dbReference>
<keyword evidence="6" id="KW-1185">Reference proteome</keyword>
<keyword evidence="2" id="KW-0479">Metal-binding</keyword>
<sequence length="366" mass="40490">MRITDLKIRVVEPPEFTFQWREDIPPVQLTMTVFEIETDAGITGVSSSWLPGAPREIGESADHFFRPLLIGADPLQREKIWQELMAFSRYMIAPKAASNIDIALWDIAGKAANMPVHQLLGGYRDKVPTYITTETQKETADYATLALEAKAAGMHAVKLHAAATPDKDIAACRAVREAVGPDYTLMLDATSAYDFQDAVRVGRVLEELNFHWYEDPIRDDDVAGFRRLCEVLDVPVFMGESTARGPWTYANYLNQGAADGLRAVGDIVGGITGLRKIGALAELHNRRLEPHSYGSTLVQAAHLHYILSAKNCEFFELPFPRGALDFGMKTVIEIDSEGYALAPTGPGLGYEVDWDVLDDATIQVYN</sequence>
<keyword evidence="3" id="KW-0460">Magnesium</keyword>
<dbReference type="SUPFAM" id="SSF54826">
    <property type="entry name" value="Enolase N-terminal domain-like"/>
    <property type="match status" value="1"/>
</dbReference>
<dbReference type="InterPro" id="IPR029017">
    <property type="entry name" value="Enolase-like_N"/>
</dbReference>
<dbReference type="InterPro" id="IPR013341">
    <property type="entry name" value="Mandelate_racemase_N_dom"/>
</dbReference>
<dbReference type="RefSeq" id="WP_179502858.1">
    <property type="nucleotide sequence ID" value="NZ_JACCAA010000001.1"/>
</dbReference>
<accession>A0A7Y9S235</accession>
<evidence type="ECO:0000313" key="5">
    <source>
        <dbReference type="EMBL" id="NYG59851.1"/>
    </source>
</evidence>
<dbReference type="GO" id="GO:0000287">
    <property type="term" value="F:magnesium ion binding"/>
    <property type="evidence" value="ECO:0007669"/>
    <property type="project" value="TreeGrafter"/>
</dbReference>
<name>A0A7Y9S235_9ACTN</name>
<dbReference type="GO" id="GO:0016052">
    <property type="term" value="P:carbohydrate catabolic process"/>
    <property type="evidence" value="ECO:0007669"/>
    <property type="project" value="TreeGrafter"/>
</dbReference>